<protein>
    <submittedName>
        <fullName evidence="15">Integrin alpha-PS4</fullName>
    </submittedName>
</protein>
<dbReference type="InParanoid" id="E2B366"/>
<dbReference type="EMBL" id="GL445305">
    <property type="protein sequence ID" value="EFN89848.1"/>
    <property type="molecule type" value="Genomic_DNA"/>
</dbReference>
<evidence type="ECO:0000256" key="8">
    <source>
        <dbReference type="ARBA" id="ARBA00023037"/>
    </source>
</evidence>
<dbReference type="InterPro" id="IPR032695">
    <property type="entry name" value="Integrin_dom_sf"/>
</dbReference>
<dbReference type="InterPro" id="IPR013519">
    <property type="entry name" value="Int_alpha_beta-p"/>
</dbReference>
<dbReference type="PRINTS" id="PR01185">
    <property type="entry name" value="INTEGRINA"/>
</dbReference>
<dbReference type="PANTHER" id="PTHR23220:SF83">
    <property type="entry name" value="INTEGRIN ALPHA-PS3-RELATED"/>
    <property type="match status" value="1"/>
</dbReference>
<evidence type="ECO:0000256" key="10">
    <source>
        <dbReference type="ARBA" id="ARBA00023170"/>
    </source>
</evidence>
<evidence type="ECO:0000256" key="9">
    <source>
        <dbReference type="ARBA" id="ARBA00023136"/>
    </source>
</evidence>
<dbReference type="Gene3D" id="2.130.10.130">
    <property type="entry name" value="Integrin alpha, N-terminal"/>
    <property type="match status" value="1"/>
</dbReference>
<evidence type="ECO:0000256" key="6">
    <source>
        <dbReference type="ARBA" id="ARBA00022889"/>
    </source>
</evidence>
<keyword evidence="11" id="KW-0325">Glycoprotein</keyword>
<keyword evidence="10 13" id="KW-0675">Receptor</keyword>
<keyword evidence="7 13" id="KW-1133">Transmembrane helix</keyword>
<dbReference type="PROSITE" id="PS51470">
    <property type="entry name" value="FG_GAP"/>
    <property type="match status" value="4"/>
</dbReference>
<evidence type="ECO:0000259" key="14">
    <source>
        <dbReference type="Pfam" id="PF20805"/>
    </source>
</evidence>
<dbReference type="OMA" id="VCAPRFI"/>
<dbReference type="GO" id="GO:0007229">
    <property type="term" value="P:integrin-mediated signaling pathway"/>
    <property type="evidence" value="ECO:0007669"/>
    <property type="project" value="UniProtKB-KW"/>
</dbReference>
<keyword evidence="8 13" id="KW-0401">Integrin</keyword>
<dbReference type="Gene3D" id="2.60.40.1460">
    <property type="entry name" value="Integrin domains. Chain A, domain 2"/>
    <property type="match status" value="1"/>
</dbReference>
<keyword evidence="6 13" id="KW-0130">Cell adhesion</keyword>
<dbReference type="OrthoDB" id="5573735at2759"/>
<feature type="repeat" description="FG-GAP" evidence="12">
    <location>
        <begin position="310"/>
        <end position="368"/>
    </location>
</feature>
<dbReference type="GO" id="GO:0007160">
    <property type="term" value="P:cell-matrix adhesion"/>
    <property type="evidence" value="ECO:0007669"/>
    <property type="project" value="TreeGrafter"/>
</dbReference>
<dbReference type="GO" id="GO:0007157">
    <property type="term" value="P:heterophilic cell-cell adhesion via plasma membrane cell adhesion molecules"/>
    <property type="evidence" value="ECO:0007669"/>
    <property type="project" value="UniProtKB-ARBA"/>
</dbReference>
<feature type="signal peptide" evidence="13">
    <location>
        <begin position="1"/>
        <end position="30"/>
    </location>
</feature>
<dbReference type="FunCoup" id="E2B366">
    <property type="interactions" value="4"/>
</dbReference>
<feature type="transmembrane region" description="Helical" evidence="13">
    <location>
        <begin position="1000"/>
        <end position="1024"/>
    </location>
</feature>
<evidence type="ECO:0000256" key="3">
    <source>
        <dbReference type="ARBA" id="ARBA00022692"/>
    </source>
</evidence>
<dbReference type="Pfam" id="PF01839">
    <property type="entry name" value="FG-GAP"/>
    <property type="match status" value="2"/>
</dbReference>
<dbReference type="SUPFAM" id="SSF69318">
    <property type="entry name" value="Integrin alpha N-terminal domain"/>
    <property type="match status" value="1"/>
</dbReference>
<dbReference type="Pfam" id="PF20805">
    <property type="entry name" value="Integrin_A_Ig_2"/>
    <property type="match status" value="1"/>
</dbReference>
<comment type="subcellular location">
    <subcellularLocation>
        <location evidence="1 13">Membrane</location>
        <topology evidence="1 13">Single-pass type I membrane protein</topology>
    </subcellularLocation>
</comment>
<dbReference type="InterPro" id="IPR000413">
    <property type="entry name" value="Integrin_alpha"/>
</dbReference>
<evidence type="ECO:0000256" key="7">
    <source>
        <dbReference type="ARBA" id="ARBA00022989"/>
    </source>
</evidence>
<reference evidence="15 16" key="1">
    <citation type="journal article" date="2010" name="Science">
        <title>Genomic comparison of the ants Camponotus floridanus and Harpegnathos saltator.</title>
        <authorList>
            <person name="Bonasio R."/>
            <person name="Zhang G."/>
            <person name="Ye C."/>
            <person name="Mutti N.S."/>
            <person name="Fang X."/>
            <person name="Qin N."/>
            <person name="Donahue G."/>
            <person name="Yang P."/>
            <person name="Li Q."/>
            <person name="Li C."/>
            <person name="Zhang P."/>
            <person name="Huang Z."/>
            <person name="Berger S.L."/>
            <person name="Reinberg D."/>
            <person name="Wang J."/>
            <person name="Liebig J."/>
        </authorList>
    </citation>
    <scope>NUCLEOTIDE SEQUENCE [LARGE SCALE GENOMIC DNA]</scope>
    <source>
        <strain evidence="15 16">R22 G/1</strain>
    </source>
</reference>
<dbReference type="GO" id="GO:0009897">
    <property type="term" value="C:external side of plasma membrane"/>
    <property type="evidence" value="ECO:0007669"/>
    <property type="project" value="TreeGrafter"/>
</dbReference>
<evidence type="ECO:0000256" key="11">
    <source>
        <dbReference type="ARBA" id="ARBA00023180"/>
    </source>
</evidence>
<feature type="repeat" description="FG-GAP" evidence="12">
    <location>
        <begin position="42"/>
        <end position="104"/>
    </location>
</feature>
<evidence type="ECO:0000256" key="5">
    <source>
        <dbReference type="ARBA" id="ARBA00022737"/>
    </source>
</evidence>
<dbReference type="Proteomes" id="UP000008237">
    <property type="component" value="Unassembled WGS sequence"/>
</dbReference>
<sequence>MLSARTNSPVCSHIRTFVLLLMILRCNPSAYNVDSRNVLIFSDPVRVSPQRRGSYFGFSVALYAGAGGPLLLAGAPRANSTATRRVNEPGTVFTCAMSGVCKEWLLDSSKNGVFPRDKRIVQVKDNAWIGASIAVENKTAARVVVCGPRWKVSTHYMQGICYGTLASGADAFDREAKRHWLPVFNATRQRKLSDETSHYNYAFAQVGFSLHMKSWGNSADIALGGPGVFAWTGDTVAQTSRGRLEGTVFGVRSRRYGISCAIWVKRYAITAGAYFKKDDILYAAGAAKGAALLGKVLVFTFPTTEMEYISVKAKLESKQIGEYFGAALTSCDVNNDGKDELIVGAPYWAEELDEGRVYIFTTQHSANFKLLTKIDGKVAGGRFGSALMCLGDVDYDGYGDFAVGAPYEEESGGAVYIYHGNLDGVFRRYSQRLVGSDYSLPMRGFGISISEPRDINGDRYPDFAVGAYLSEKVVLLRTVPVVTVNVTLEHLRKIRLLRNTTSFVIDVQVYYEGAYVPESLRIVKVLRIDQTHGRVAYRGQSNHNGIYRIPDVLHRNSISHSSFEMYFMGEVQDILNPLEVSVSVELEDDFSVKVKNSSWRDAHCISCVMINKFLSKTEDLMKLPFAVDCGDDEICVADLNVTLSTDLQPNNSYVIGSSSTISLRVDARNRGEAAYQTKVTIAIEVLSLASIPSECTENSRTSNTQLVVVCEIGNPLRTNKSLMLQLDTSMVTYDVRQAVIQANISTHSTESTPSDNSHATSVYFDVDMDIAIVGKAQVSSYSYSRENKEIPLDNVRFQHFYEVQRFGVSPIEEVALTLRIPTHWRRHRIGDITVANIESIVGTMDGSAFHCGDFNRTDAPFTEGDLKIASAAFVLESPRFVADDSRHVNSSNEYSSLDLPSANRTLYINCTNEAVRCEQVSCKVGPFASTLSVAKLLVTLDLQVPNFHAALMKDKDIVFFVSEGNVAITQPYNITQRNGHKPDAALVATTFLGSPIAERIAVWILVLSIALGIVLLLLLILALIKIGFFNRKKKMELEALKAETDVCLAFSQSSANENFGCYYN</sequence>
<evidence type="ECO:0000256" key="2">
    <source>
        <dbReference type="ARBA" id="ARBA00008054"/>
    </source>
</evidence>
<dbReference type="SUPFAM" id="SSF69179">
    <property type="entry name" value="Integrin domains"/>
    <property type="match status" value="1"/>
</dbReference>
<keyword evidence="5" id="KW-0677">Repeat</keyword>
<keyword evidence="4 13" id="KW-0732">Signal</keyword>
<feature type="repeat" description="FG-GAP" evidence="12">
    <location>
        <begin position="431"/>
        <end position="493"/>
    </location>
</feature>
<name>E2B366_HARSA</name>
<dbReference type="Gene3D" id="2.60.40.1510">
    <property type="entry name" value="ntegrin, alpha v. Chain A, domain 3"/>
    <property type="match status" value="1"/>
</dbReference>
<feature type="repeat" description="FG-GAP" evidence="12">
    <location>
        <begin position="369"/>
        <end position="427"/>
    </location>
</feature>
<dbReference type="GO" id="GO:0008305">
    <property type="term" value="C:integrin complex"/>
    <property type="evidence" value="ECO:0007669"/>
    <property type="project" value="InterPro"/>
</dbReference>
<dbReference type="GO" id="GO:0005178">
    <property type="term" value="F:integrin binding"/>
    <property type="evidence" value="ECO:0007669"/>
    <property type="project" value="TreeGrafter"/>
</dbReference>
<proteinExistence type="inferred from homology"/>
<dbReference type="SMART" id="SM00191">
    <property type="entry name" value="Int_alpha"/>
    <property type="match status" value="4"/>
</dbReference>
<keyword evidence="3 13" id="KW-0812">Transmembrane</keyword>
<dbReference type="PANTHER" id="PTHR23220">
    <property type="entry name" value="INTEGRIN ALPHA"/>
    <property type="match status" value="1"/>
</dbReference>
<organism evidence="16">
    <name type="scientific">Harpegnathos saltator</name>
    <name type="common">Jerdon's jumping ant</name>
    <dbReference type="NCBI Taxonomy" id="610380"/>
    <lineage>
        <taxon>Eukaryota</taxon>
        <taxon>Metazoa</taxon>
        <taxon>Ecdysozoa</taxon>
        <taxon>Arthropoda</taxon>
        <taxon>Hexapoda</taxon>
        <taxon>Insecta</taxon>
        <taxon>Pterygota</taxon>
        <taxon>Neoptera</taxon>
        <taxon>Endopterygota</taxon>
        <taxon>Hymenoptera</taxon>
        <taxon>Apocrita</taxon>
        <taxon>Aculeata</taxon>
        <taxon>Formicoidea</taxon>
        <taxon>Formicidae</taxon>
        <taxon>Ponerinae</taxon>
        <taxon>Ponerini</taxon>
        <taxon>Harpegnathos</taxon>
    </lineage>
</organism>
<evidence type="ECO:0000313" key="16">
    <source>
        <dbReference type="Proteomes" id="UP000008237"/>
    </source>
</evidence>
<keyword evidence="9 13" id="KW-0472">Membrane</keyword>
<evidence type="ECO:0000256" key="13">
    <source>
        <dbReference type="RuleBase" id="RU003762"/>
    </source>
</evidence>
<dbReference type="AlphaFoldDB" id="E2B366"/>
<evidence type="ECO:0000256" key="1">
    <source>
        <dbReference type="ARBA" id="ARBA00004479"/>
    </source>
</evidence>
<feature type="chain" id="PRO_5001424223" evidence="13">
    <location>
        <begin position="31"/>
        <end position="1064"/>
    </location>
</feature>
<dbReference type="GO" id="GO:0033627">
    <property type="term" value="P:cell adhesion mediated by integrin"/>
    <property type="evidence" value="ECO:0007669"/>
    <property type="project" value="TreeGrafter"/>
</dbReference>
<evidence type="ECO:0000256" key="4">
    <source>
        <dbReference type="ARBA" id="ARBA00022729"/>
    </source>
</evidence>
<dbReference type="InterPro" id="IPR028994">
    <property type="entry name" value="Integrin_alpha_N"/>
</dbReference>
<dbReference type="InterPro" id="IPR013517">
    <property type="entry name" value="FG-GAP"/>
</dbReference>
<evidence type="ECO:0000313" key="15">
    <source>
        <dbReference type="EMBL" id="EFN89848.1"/>
    </source>
</evidence>
<dbReference type="STRING" id="610380.E2B366"/>
<feature type="domain" description="Integrin alpha second immunoglobulin-like" evidence="14">
    <location>
        <begin position="629"/>
        <end position="756"/>
    </location>
</feature>
<keyword evidence="16" id="KW-1185">Reference proteome</keyword>
<dbReference type="Gene3D" id="1.20.5.930">
    <property type="entry name" value="Bicelle-embedded integrin alpha(iib) transmembrane segment"/>
    <property type="match status" value="1"/>
</dbReference>
<comment type="similarity">
    <text evidence="2 13">Belongs to the integrin alpha chain family.</text>
</comment>
<evidence type="ECO:0000256" key="12">
    <source>
        <dbReference type="PROSITE-ProRule" id="PRU00803"/>
    </source>
</evidence>
<dbReference type="Gene3D" id="2.60.40.1530">
    <property type="entry name" value="ntegrin, alpha v. Chain A, domain 4"/>
    <property type="match status" value="1"/>
</dbReference>
<dbReference type="InterPro" id="IPR048285">
    <property type="entry name" value="Integrin_alpha_Ig-like_2"/>
</dbReference>
<accession>E2B366</accession>
<gene>
    <name evidence="15" type="ORF">EAI_15060</name>
</gene>